<comment type="subunit">
    <text evidence="6">Interacts with LYAR and RPL23A. Interacts with the nuclear importin-beta receptor and, at a lower extent, with importin-alpha.</text>
</comment>
<dbReference type="GO" id="GO:0005730">
    <property type="term" value="C:nucleolus"/>
    <property type="evidence" value="ECO:0007669"/>
    <property type="project" value="UniProtKB-SubCell"/>
</dbReference>
<feature type="region of interest" description="Disordered" evidence="8">
    <location>
        <begin position="527"/>
        <end position="554"/>
    </location>
</feature>
<accession>A0A646QFE4</accession>
<feature type="compositionally biased region" description="Basic and acidic residues" evidence="8">
    <location>
        <begin position="592"/>
        <end position="608"/>
    </location>
</feature>
<dbReference type="InterPro" id="IPR024929">
    <property type="entry name" value="GNL2_CP_dom"/>
</dbReference>
<dbReference type="CDD" id="cd00882">
    <property type="entry name" value="Ras_like_GTPase"/>
    <property type="match status" value="1"/>
</dbReference>
<dbReference type="InterPro" id="IPR030378">
    <property type="entry name" value="G_CP_dom"/>
</dbReference>
<comment type="similarity">
    <text evidence="7">Belongs to the TRAFAC class YlqF/YawG GTPase family. NOG2 subfamily.</text>
</comment>
<dbReference type="AlphaFoldDB" id="A0A646QFE4"/>
<evidence type="ECO:0000256" key="3">
    <source>
        <dbReference type="ARBA" id="ARBA00023134"/>
    </source>
</evidence>
<evidence type="ECO:0000256" key="6">
    <source>
        <dbReference type="ARBA" id="ARBA00065814"/>
    </source>
</evidence>
<evidence type="ECO:0000256" key="1">
    <source>
        <dbReference type="ARBA" id="ARBA00004604"/>
    </source>
</evidence>
<feature type="region of interest" description="Disordered" evidence="8">
    <location>
        <begin position="661"/>
        <end position="717"/>
    </location>
</feature>
<dbReference type="InterPro" id="IPR050755">
    <property type="entry name" value="TRAFAC_YlqF/YawG_RiboMat"/>
</dbReference>
<evidence type="ECO:0000256" key="2">
    <source>
        <dbReference type="ARBA" id="ARBA00022741"/>
    </source>
</evidence>
<dbReference type="CDD" id="cd01858">
    <property type="entry name" value="NGP_1"/>
    <property type="match status" value="1"/>
</dbReference>
<dbReference type="FunFam" id="1.10.1580.10:FF:000001">
    <property type="entry name" value="Nucleolar GTP-binding protein 2"/>
    <property type="match status" value="1"/>
</dbReference>
<dbReference type="InterPro" id="IPR027417">
    <property type="entry name" value="P-loop_NTPase"/>
</dbReference>
<dbReference type="EMBL" id="GHBY01000265">
    <property type="protein sequence ID" value="MUP40442.1"/>
    <property type="molecule type" value="Transcribed_RNA"/>
</dbReference>
<dbReference type="InterPro" id="IPR023179">
    <property type="entry name" value="GTP-bd_ortho_bundle_sf"/>
</dbReference>
<dbReference type="Pfam" id="PF01926">
    <property type="entry name" value="MMR_HSR1"/>
    <property type="match status" value="1"/>
</dbReference>
<dbReference type="InterPro" id="IPR006073">
    <property type="entry name" value="GTP-bd"/>
</dbReference>
<dbReference type="InterPro" id="IPR012971">
    <property type="entry name" value="NOG2_N_dom"/>
</dbReference>
<feature type="compositionally biased region" description="Basic residues" evidence="8">
    <location>
        <begin position="1"/>
        <end position="12"/>
    </location>
</feature>
<dbReference type="PRINTS" id="PR00326">
    <property type="entry name" value="GTP1OBG"/>
</dbReference>
<dbReference type="PROSITE" id="PS51721">
    <property type="entry name" value="G_CP"/>
    <property type="match status" value="1"/>
</dbReference>
<feature type="compositionally biased region" description="Basic residues" evidence="8">
    <location>
        <begin position="701"/>
        <end position="717"/>
    </location>
</feature>
<evidence type="ECO:0000256" key="4">
    <source>
        <dbReference type="ARBA" id="ARBA00023242"/>
    </source>
</evidence>
<evidence type="ECO:0000256" key="5">
    <source>
        <dbReference type="ARBA" id="ARBA00054763"/>
    </source>
</evidence>
<dbReference type="PANTHER" id="PTHR11089:SF9">
    <property type="entry name" value="NUCLEOLAR GTP-BINDING PROTEIN 2"/>
    <property type="match status" value="1"/>
</dbReference>
<keyword evidence="4 7" id="KW-0539">Nucleus</keyword>
<feature type="compositionally biased region" description="Polar residues" evidence="8">
    <location>
        <begin position="670"/>
        <end position="684"/>
    </location>
</feature>
<dbReference type="GO" id="GO:0005525">
    <property type="term" value="F:GTP binding"/>
    <property type="evidence" value="ECO:0007669"/>
    <property type="project" value="UniProtKB-KW"/>
</dbReference>
<dbReference type="Gene3D" id="3.40.50.300">
    <property type="entry name" value="P-loop containing nucleotide triphosphate hydrolases"/>
    <property type="match status" value="1"/>
</dbReference>
<comment type="subcellular location">
    <subcellularLocation>
        <location evidence="1 7">Nucleus</location>
        <location evidence="1 7">Nucleolus</location>
    </subcellularLocation>
</comment>
<feature type="region of interest" description="Disordered" evidence="8">
    <location>
        <begin position="467"/>
        <end position="510"/>
    </location>
</feature>
<evidence type="ECO:0000313" key="10">
    <source>
        <dbReference type="EMBL" id="MUP40442.1"/>
    </source>
</evidence>
<evidence type="ECO:0000259" key="9">
    <source>
        <dbReference type="PROSITE" id="PS51721"/>
    </source>
</evidence>
<reference evidence="10" key="1">
    <citation type="submission" date="2018-11" db="EMBL/GenBank/DDBJ databases">
        <title>Venom-gland transcriptomics and venom proteomics of the Florida green centipede (Hemiscolopendra marginata) reveal sex-based variation in a centipede venom.</title>
        <authorList>
            <person name="Nystrom G.S."/>
            <person name="Ward M.J."/>
            <person name="Ellsworth S.A."/>
            <person name="Rokyta D.R."/>
        </authorList>
    </citation>
    <scope>NUCLEOTIDE SEQUENCE</scope>
    <source>
        <tissue evidence="10">Venom gland</tissue>
    </source>
</reference>
<organism evidence="10">
    <name type="scientific">Hemiscolopendra marginata</name>
    <dbReference type="NCBI Taxonomy" id="943146"/>
    <lineage>
        <taxon>Eukaryota</taxon>
        <taxon>Metazoa</taxon>
        <taxon>Ecdysozoa</taxon>
        <taxon>Arthropoda</taxon>
        <taxon>Myriapoda</taxon>
        <taxon>Chilopoda</taxon>
        <taxon>Pleurostigmophora</taxon>
        <taxon>Scolopendromorpha</taxon>
        <taxon>Scolopendridae</taxon>
        <taxon>Hemiscolopendra</taxon>
    </lineage>
</organism>
<feature type="domain" description="CP-type G" evidence="9">
    <location>
        <begin position="213"/>
        <end position="374"/>
    </location>
</feature>
<feature type="region of interest" description="Disordered" evidence="8">
    <location>
        <begin position="1"/>
        <end position="39"/>
    </location>
</feature>
<feature type="compositionally biased region" description="Polar residues" evidence="8">
    <location>
        <begin position="500"/>
        <end position="510"/>
    </location>
</feature>
<evidence type="ECO:0000256" key="8">
    <source>
        <dbReference type="SAM" id="MobiDB-lite"/>
    </source>
</evidence>
<feature type="region of interest" description="Disordered" evidence="8">
    <location>
        <begin position="576"/>
        <end position="647"/>
    </location>
</feature>
<keyword evidence="3 7" id="KW-0342">GTP-binding</keyword>
<dbReference type="PANTHER" id="PTHR11089">
    <property type="entry name" value="GTP-BINDING PROTEIN-RELATED"/>
    <property type="match status" value="1"/>
</dbReference>
<dbReference type="FunFam" id="3.40.50.300:FF:000559">
    <property type="entry name" value="Nuclear/nucleolar GTPase 2"/>
    <property type="match status" value="1"/>
</dbReference>
<feature type="region of interest" description="Disordered" evidence="8">
    <location>
        <begin position="175"/>
        <end position="196"/>
    </location>
</feature>
<proteinExistence type="inferred from homology"/>
<feature type="compositionally biased region" description="Basic and acidic residues" evidence="8">
    <location>
        <begin position="690"/>
        <end position="700"/>
    </location>
</feature>
<comment type="function">
    <text evidence="5">GTPase that associates with pre-60S ribosomal subunits in the nucleolus and is required for their nuclear export and maturation. May promote cell proliferation possibly by increasing p53/TP53 protein levels, and consequently those of its downstream product CDKN1A/p21, and decreasing RPL23A protein levels.</text>
</comment>
<protein>
    <recommendedName>
        <fullName evidence="7">Nucleolar GTP-binding protein 2</fullName>
    </recommendedName>
</protein>
<dbReference type="SUPFAM" id="SSF52540">
    <property type="entry name" value="P-loop containing nucleoside triphosphate hydrolases"/>
    <property type="match status" value="1"/>
</dbReference>
<dbReference type="Pfam" id="PF08153">
    <property type="entry name" value="NGP1NT"/>
    <property type="match status" value="1"/>
</dbReference>
<evidence type="ECO:0000256" key="7">
    <source>
        <dbReference type="RuleBase" id="RU364023"/>
    </source>
</evidence>
<name>A0A646QFE4_9MYRI</name>
<sequence>MAKHRGSIKKTRVREGLNKANHSLNPDRNVKKGVGGSHLRDRATVRRLLMYKNFKAKRDRRGHIITPAPYQSTLASGTVARVEPNQRWFGNTKVITQNALQKFQEELGKVMHDPYQVVMRQTKLPITLLNEKSKNERVHILDTESFEVTFGPKKLRKRPNLKTGDLEAYVKQVEEEGEKYDQEKDLDLERDDPDCKDEPREMIMKAGQSKRIWNELYKVIDSSDVIIQVLDVRDPMGTRSKRIEEFMRKEKAHKHLVFVLNKCDLVPTWITQKWVAILSAEYPTMAFHASITNPFGKGALINLLRQFGKLHEDKKQISVGFIGYPNVGKSSIINTLRSKKVCKVAPIAGETKVWQYITLMRRIFLIDCPGVVYPTGESNTELVLKGVVRVELIKDPEDYIEAVLNRVKKEYIQKTYKIESWENSIDFLEQAARRSGKLLKGGEPDVPTVAKMILNDWQRGKLPYFVKPPGLDNTEENNEKEVTTEQSANNEATVDEEANASKQTSQPQVVQDLNKVQMSLEFEGDDVKPLETIPGGEENETKSFDEEHEIDEDNKETFQPRDVHDVNKLLLKPEGDNVKPCEMLPGGEENEEKTIDKADSIEVERQEETSVDSAIVEIVENLPDDSEPQLKEAVVETESTPDSDKWTFADNAVGISLQKELKKNTRKQRVATSSGVFSVSTSELNPGKRKMVEFEEESPKKQKTTAKERRRLQRANKNKKIGVHFYDLVNVKNKNKNRLRYDPGLAFRGHSRKS</sequence>
<dbReference type="Gene3D" id="1.10.1580.10">
    <property type="match status" value="1"/>
</dbReference>
<keyword evidence="2 7" id="KW-0547">Nucleotide-binding</keyword>